<evidence type="ECO:0000313" key="4">
    <source>
        <dbReference type="Proteomes" id="UP000093226"/>
    </source>
</evidence>
<protein>
    <submittedName>
        <fullName evidence="3">Uncharacterized protein</fullName>
    </submittedName>
</protein>
<evidence type="ECO:0000313" key="3">
    <source>
        <dbReference type="EMBL" id="OCB73008.1"/>
    </source>
</evidence>
<evidence type="ECO:0000256" key="1">
    <source>
        <dbReference type="SAM" id="Phobius"/>
    </source>
</evidence>
<dbReference type="AlphaFoldDB" id="A0A1B9DTJ4"/>
<keyword evidence="2" id="KW-0732">Signal</keyword>
<name>A0A1B9DTJ4_9FLAO</name>
<organism evidence="3 4">
    <name type="scientific">Flavobacterium glycines</name>
    <dbReference type="NCBI Taxonomy" id="551990"/>
    <lineage>
        <taxon>Bacteria</taxon>
        <taxon>Pseudomonadati</taxon>
        <taxon>Bacteroidota</taxon>
        <taxon>Flavobacteriia</taxon>
        <taxon>Flavobacteriales</taxon>
        <taxon>Flavobacteriaceae</taxon>
        <taxon>Flavobacterium</taxon>
    </lineage>
</organism>
<reference evidence="4" key="1">
    <citation type="submission" date="2016-03" db="EMBL/GenBank/DDBJ databases">
        <title>Draft genome sequence of Paenibacillus glacialis DSM 22343.</title>
        <authorList>
            <person name="Shin S.-K."/>
            <person name="Yi H."/>
        </authorList>
    </citation>
    <scope>NUCLEOTIDE SEQUENCE [LARGE SCALE GENOMIC DNA]</scope>
    <source>
        <strain evidence="4">NBRC 105008</strain>
    </source>
</reference>
<evidence type="ECO:0000256" key="2">
    <source>
        <dbReference type="SAM" id="SignalP"/>
    </source>
</evidence>
<comment type="caution">
    <text evidence="3">The sequence shown here is derived from an EMBL/GenBank/DDBJ whole genome shotgun (WGS) entry which is preliminary data.</text>
</comment>
<proteinExistence type="predicted"/>
<keyword evidence="1" id="KW-0812">Transmembrane</keyword>
<dbReference type="EMBL" id="LVEO01000007">
    <property type="protein sequence ID" value="OCB73008.1"/>
    <property type="molecule type" value="Genomic_DNA"/>
</dbReference>
<dbReference type="Proteomes" id="UP000093226">
    <property type="component" value="Unassembled WGS sequence"/>
</dbReference>
<accession>A0A1B9DTJ4</accession>
<feature type="signal peptide" evidence="2">
    <location>
        <begin position="1"/>
        <end position="23"/>
    </location>
</feature>
<feature type="chain" id="PRO_5008624690" evidence="2">
    <location>
        <begin position="24"/>
        <end position="74"/>
    </location>
</feature>
<gene>
    <name evidence="3" type="ORF">FBGL_03805</name>
</gene>
<keyword evidence="1" id="KW-1133">Transmembrane helix</keyword>
<feature type="transmembrane region" description="Helical" evidence="1">
    <location>
        <begin position="47"/>
        <end position="68"/>
    </location>
</feature>
<keyword evidence="1" id="KW-0472">Membrane</keyword>
<sequence length="74" mass="8306">MKRMLNKYIFFLACSFVSVETVAQFGGTDPDCPTCVPPPVGLPIDRWLIGLFVAALFFGFCKIYSLIIKKKRSV</sequence>